<dbReference type="RefSeq" id="XP_014568719.1">
    <property type="nucleotide sequence ID" value="XM_014713233.1"/>
</dbReference>
<comment type="subcellular location">
    <subcellularLocation>
        <location evidence="1 13">Endoplasmic reticulum membrane</location>
        <topology evidence="1 13">Multi-pass membrane protein</topology>
    </subcellularLocation>
</comment>
<feature type="transmembrane region" description="Helical" evidence="13">
    <location>
        <begin position="6"/>
        <end position="24"/>
    </location>
</feature>
<dbReference type="GO" id="GO:0051751">
    <property type="term" value="F:alpha-1,4-mannosyltransferase activity"/>
    <property type="evidence" value="ECO:0007669"/>
    <property type="project" value="InterPro"/>
</dbReference>
<feature type="transmembrane region" description="Helical" evidence="13">
    <location>
        <begin position="161"/>
        <end position="190"/>
    </location>
</feature>
<dbReference type="FunCoup" id="G7E8M1">
    <property type="interactions" value="264"/>
</dbReference>
<keyword evidence="5 13" id="KW-0337">GPI-anchor biosynthesis</keyword>
<evidence type="ECO:0000256" key="10">
    <source>
        <dbReference type="ARBA" id="ARBA00022989"/>
    </source>
</evidence>
<dbReference type="OrthoDB" id="1741594at2759"/>
<dbReference type="InterPro" id="IPR007704">
    <property type="entry name" value="PIG-M"/>
</dbReference>
<keyword evidence="15" id="KW-1185">Reference proteome</keyword>
<evidence type="ECO:0000256" key="13">
    <source>
        <dbReference type="RuleBase" id="RU365064"/>
    </source>
</evidence>
<feature type="transmembrane region" description="Helical" evidence="13">
    <location>
        <begin position="336"/>
        <end position="355"/>
    </location>
</feature>
<evidence type="ECO:0000256" key="7">
    <source>
        <dbReference type="ARBA" id="ARBA00022679"/>
    </source>
</evidence>
<dbReference type="eggNOG" id="KOG3893">
    <property type="taxonomic scope" value="Eukaryota"/>
</dbReference>
<evidence type="ECO:0000256" key="6">
    <source>
        <dbReference type="ARBA" id="ARBA00022676"/>
    </source>
</evidence>
<feature type="transmembrane region" description="Helical" evidence="13">
    <location>
        <begin position="313"/>
        <end position="329"/>
    </location>
</feature>
<dbReference type="EC" id="2.4.1.-" evidence="13"/>
<dbReference type="PANTHER" id="PTHR12886:SF0">
    <property type="entry name" value="GPI MANNOSYLTRANSFERASE 1"/>
    <property type="match status" value="1"/>
</dbReference>
<dbReference type="OMA" id="LINCWIL"/>
<comment type="pathway">
    <text evidence="2 13">Glycolipid biosynthesis; glycosylphosphatidylinositol-anchor biosynthesis.</text>
</comment>
<dbReference type="Proteomes" id="UP000009131">
    <property type="component" value="Unassembled WGS sequence"/>
</dbReference>
<feature type="transmembrane region" description="Helical" evidence="13">
    <location>
        <begin position="202"/>
        <end position="223"/>
    </location>
</feature>
<comment type="caution">
    <text evidence="14">The sequence shown here is derived from an EMBL/GenBank/DDBJ whole genome shotgun (WGS) entry which is preliminary data.</text>
</comment>
<keyword evidence="7 13" id="KW-0808">Transferase</keyword>
<dbReference type="PANTHER" id="PTHR12886">
    <property type="entry name" value="PIG-M MANNOSYLTRANSFERASE"/>
    <property type="match status" value="1"/>
</dbReference>
<keyword evidence="11 13" id="KW-0472">Membrane</keyword>
<dbReference type="UniPathway" id="UPA00196"/>
<dbReference type="AlphaFoldDB" id="G7E8M1"/>
<organism evidence="14 15">
    <name type="scientific">Mixia osmundae (strain CBS 9802 / IAM 14324 / JCM 22182 / KY 12970)</name>
    <dbReference type="NCBI Taxonomy" id="764103"/>
    <lineage>
        <taxon>Eukaryota</taxon>
        <taxon>Fungi</taxon>
        <taxon>Dikarya</taxon>
        <taxon>Basidiomycota</taxon>
        <taxon>Pucciniomycotina</taxon>
        <taxon>Mixiomycetes</taxon>
        <taxon>Mixiales</taxon>
        <taxon>Mixiaceae</taxon>
        <taxon>Mixia</taxon>
    </lineage>
</organism>
<keyword evidence="8 13" id="KW-0812">Transmembrane</keyword>
<dbReference type="GO" id="GO:1990529">
    <property type="term" value="C:glycosylphosphatidylinositol-mannosyltransferase I complex"/>
    <property type="evidence" value="ECO:0007669"/>
    <property type="project" value="TreeGrafter"/>
</dbReference>
<evidence type="ECO:0000256" key="11">
    <source>
        <dbReference type="ARBA" id="ARBA00023136"/>
    </source>
</evidence>
<evidence type="ECO:0000313" key="14">
    <source>
        <dbReference type="EMBL" id="GAA99489.1"/>
    </source>
</evidence>
<dbReference type="HOGENOM" id="CLU_024220_3_1_1"/>
<comment type="caution">
    <text evidence="13">Lacks conserved residue(s) required for the propagation of feature annotation.</text>
</comment>
<reference evidence="14 15" key="1">
    <citation type="journal article" date="2011" name="J. Gen. Appl. Microbiol.">
        <title>Draft genome sequencing of the enigmatic basidiomycete Mixia osmundae.</title>
        <authorList>
            <person name="Nishida H."/>
            <person name="Nagatsuka Y."/>
            <person name="Sugiyama J."/>
        </authorList>
    </citation>
    <scope>NUCLEOTIDE SEQUENCE [LARGE SCALE GENOMIC DNA]</scope>
    <source>
        <strain evidence="15">CBS 9802 / IAM 14324 / JCM 22182 / KY 12970</strain>
    </source>
</reference>
<dbReference type="GO" id="GO:0004376">
    <property type="term" value="F:GPI mannosyltransferase activity"/>
    <property type="evidence" value="ECO:0007669"/>
    <property type="project" value="InterPro"/>
</dbReference>
<evidence type="ECO:0000256" key="12">
    <source>
        <dbReference type="ARBA" id="ARBA00025399"/>
    </source>
</evidence>
<evidence type="ECO:0000256" key="2">
    <source>
        <dbReference type="ARBA" id="ARBA00004687"/>
    </source>
</evidence>
<proteinExistence type="inferred from homology"/>
<evidence type="ECO:0000256" key="8">
    <source>
        <dbReference type="ARBA" id="ARBA00022692"/>
    </source>
</evidence>
<comment type="similarity">
    <text evidence="3 13">Belongs to the PIGM family.</text>
</comment>
<dbReference type="STRING" id="764103.G7E8M1"/>
<dbReference type="GO" id="GO:0006506">
    <property type="term" value="P:GPI anchor biosynthetic process"/>
    <property type="evidence" value="ECO:0007669"/>
    <property type="project" value="UniProtKB-UniPathway"/>
</dbReference>
<evidence type="ECO:0000256" key="5">
    <source>
        <dbReference type="ARBA" id="ARBA00022502"/>
    </source>
</evidence>
<keyword evidence="10 13" id="KW-1133">Transmembrane helix</keyword>
<comment type="function">
    <text evidence="12 13">Mannosyltransferase involved in glycosylphosphatidylinositol-anchor biosynthesis. Transfers the first alpha-1,4-mannose to GlcN-acyl-PI during GPI precursor assembly. Required for cell wall integrity.</text>
</comment>
<dbReference type="GO" id="GO:0005789">
    <property type="term" value="C:endoplasmic reticulum membrane"/>
    <property type="evidence" value="ECO:0007669"/>
    <property type="project" value="UniProtKB-SubCell"/>
</dbReference>
<dbReference type="Pfam" id="PF05007">
    <property type="entry name" value="Mannosyl_trans"/>
    <property type="match status" value="1"/>
</dbReference>
<evidence type="ECO:0000256" key="3">
    <source>
        <dbReference type="ARBA" id="ARBA00011071"/>
    </source>
</evidence>
<gene>
    <name evidence="14" type="primary">Mo06189</name>
    <name evidence="14" type="ORF">E5Q_06189</name>
</gene>
<dbReference type="InParanoid" id="G7E8M1"/>
<feature type="transmembrane region" description="Helical" evidence="13">
    <location>
        <begin position="367"/>
        <end position="386"/>
    </location>
</feature>
<evidence type="ECO:0000256" key="4">
    <source>
        <dbReference type="ARBA" id="ARBA00013797"/>
    </source>
</evidence>
<accession>G7E8M1</accession>
<keyword evidence="6 13" id="KW-0328">Glycosyltransferase</keyword>
<reference evidence="14 15" key="2">
    <citation type="journal article" date="2012" name="Open Biol.">
        <title>Characteristics of nucleosomes and linker DNA regions on the genome of the basidiomycete Mixia osmundae revealed by mono- and dinucleosome mapping.</title>
        <authorList>
            <person name="Nishida H."/>
            <person name="Kondo S."/>
            <person name="Matsumoto T."/>
            <person name="Suzuki Y."/>
            <person name="Yoshikawa H."/>
            <person name="Taylor T.D."/>
            <person name="Sugiyama J."/>
        </authorList>
    </citation>
    <scope>NUCLEOTIDE SEQUENCE [LARGE SCALE GENOMIC DNA]</scope>
    <source>
        <strain evidence="15">CBS 9802 / IAM 14324 / JCM 22182 / KY 12970</strain>
    </source>
</reference>
<name>G7E8M1_MIXOS</name>
<keyword evidence="9 13" id="KW-0256">Endoplasmic reticulum</keyword>
<protein>
    <recommendedName>
        <fullName evidence="4 13">GPI mannosyltransferase 1</fullName>
        <ecNumber evidence="13">2.4.1.-</ecNumber>
    </recommendedName>
    <alternativeName>
        <fullName evidence="13">GPI mannosyltransferase I</fullName>
    </alternativeName>
</protein>
<evidence type="ECO:0000313" key="15">
    <source>
        <dbReference type="Proteomes" id="UP000009131"/>
    </source>
</evidence>
<sequence>MPSFWQWAVIGVSLRLSLIVYSVYHDAHSTLKYTDVDYYVFTDAARYIVEPEADDRLGIGSPYRRSTYRYTPLLALLLTPNVWLHEAWGKSLFALADLGVACILERLLKKKALLSQHKRRWLLNAVWWLNPIAMNISTRGSSESLLGLLVVGSLYAFETGALAASACLLGVAIHLKLYPVIYGLACWSALHRRDALLNSTQIRYALISASTLAALNAACYLIWSWDFIEHTYLYHLHRLDHRHNFSVYHYSIYLSYGLDSASWLDLPWVSFVPQLGACTALGLLLGSRSLGLAWFAQTVAFVALNKVCTSQYFMWYLWLLPLILASVRVSRVEGSLWLLGWIAGQALWLSAAFRLEMLGHTTYYQLWQASVLFLLTNIAILCRILSTAADALRCKSGSTRCKR</sequence>
<evidence type="ECO:0000256" key="9">
    <source>
        <dbReference type="ARBA" id="ARBA00022824"/>
    </source>
</evidence>
<dbReference type="EMBL" id="BABT02000220">
    <property type="protein sequence ID" value="GAA99489.1"/>
    <property type="molecule type" value="Genomic_DNA"/>
</dbReference>
<evidence type="ECO:0000256" key="1">
    <source>
        <dbReference type="ARBA" id="ARBA00004477"/>
    </source>
</evidence>